<evidence type="ECO:0000259" key="2">
    <source>
        <dbReference type="Pfam" id="PF10135"/>
    </source>
</evidence>
<name>W0DYI7_9GAMM</name>
<gene>
    <name evidence="3" type="ORF">THIAE_07385</name>
</gene>
<dbReference type="RefSeq" id="WP_006460563.1">
    <property type="nucleotide sequence ID" value="NZ_CP007030.1"/>
</dbReference>
<keyword evidence="1" id="KW-1005">Bacterial flagellum biogenesis</keyword>
<dbReference type="KEGG" id="tao:THIAE_07385"/>
<reference evidence="3 4" key="1">
    <citation type="submission" date="2013-12" db="EMBL/GenBank/DDBJ databases">
        <authorList>
            <consortium name="DOE Joint Genome Institute"/>
            <person name="Kappler U."/>
            <person name="Huntemann M."/>
            <person name="Han J."/>
            <person name="Chen A."/>
            <person name="Kyrpides N."/>
            <person name="Mavromatis K."/>
            <person name="Markowitz V."/>
            <person name="Palaniappan K."/>
            <person name="Ivanova N."/>
            <person name="Schaumberg A."/>
            <person name="Pati A."/>
            <person name="Liolios K."/>
            <person name="Nordberg H.P."/>
            <person name="Cantor M.N."/>
            <person name="Hua S.X."/>
            <person name="Woyke T."/>
        </authorList>
    </citation>
    <scope>NUCLEOTIDE SEQUENCE [LARGE SCALE GENOMIC DNA]</scope>
    <source>
        <strain evidence="4">AL2</strain>
    </source>
</reference>
<dbReference type="eggNOG" id="COG3951">
    <property type="taxonomic scope" value="Bacteria"/>
</dbReference>
<dbReference type="HOGENOM" id="CLU_2083792_0_0_6"/>
<dbReference type="PRINTS" id="PR01002">
    <property type="entry name" value="FLGFLGJ"/>
</dbReference>
<evidence type="ECO:0000313" key="4">
    <source>
        <dbReference type="Proteomes" id="UP000005380"/>
    </source>
</evidence>
<dbReference type="GO" id="GO:0044781">
    <property type="term" value="P:bacterial-type flagellum organization"/>
    <property type="evidence" value="ECO:0007669"/>
    <property type="project" value="UniProtKB-KW"/>
</dbReference>
<dbReference type="EMBL" id="CP007030">
    <property type="protein sequence ID" value="AHF02333.1"/>
    <property type="molecule type" value="Genomic_DNA"/>
</dbReference>
<evidence type="ECO:0000313" key="3">
    <source>
        <dbReference type="EMBL" id="AHF02333.1"/>
    </source>
</evidence>
<dbReference type="Proteomes" id="UP000005380">
    <property type="component" value="Chromosome"/>
</dbReference>
<evidence type="ECO:0000256" key="1">
    <source>
        <dbReference type="ARBA" id="ARBA00022795"/>
    </source>
</evidence>
<organism evidence="3 4">
    <name type="scientific">Thiomicrospira aerophila AL3</name>
    <dbReference type="NCBI Taxonomy" id="717772"/>
    <lineage>
        <taxon>Bacteria</taxon>
        <taxon>Pseudomonadati</taxon>
        <taxon>Pseudomonadota</taxon>
        <taxon>Gammaproteobacteria</taxon>
        <taxon>Thiotrichales</taxon>
        <taxon>Piscirickettsiaceae</taxon>
        <taxon>Thiomicrospira</taxon>
    </lineage>
</organism>
<dbReference type="STRING" id="717772.THIAE_07385"/>
<keyword evidence="4" id="KW-1185">Reference proteome</keyword>
<sequence length="117" mass="13236">MGLVSMDHQNVMNLQGFGDLKRQAREDQQSALRPVAEQFEAMMLQQILKSAHQTRFDDGWLEGSDYDTYKDLYHSQLSQHLAAQGSVGLADLIVEQLAPTLPMATTDAYLNQRLNRI</sequence>
<dbReference type="InterPro" id="IPR019301">
    <property type="entry name" value="Flagellar_prot_FlgJ_N"/>
</dbReference>
<protein>
    <recommendedName>
        <fullName evidence="2">Flagellar protein FlgJ N-terminal domain-containing protein</fullName>
    </recommendedName>
</protein>
<dbReference type="InParanoid" id="W0DYI7"/>
<accession>W0DYI7</accession>
<proteinExistence type="predicted"/>
<dbReference type="OrthoDB" id="289937at2"/>
<dbReference type="Pfam" id="PF10135">
    <property type="entry name" value="Rod-binding"/>
    <property type="match status" value="1"/>
</dbReference>
<feature type="domain" description="Flagellar protein FlgJ N-terminal" evidence="2">
    <location>
        <begin position="49"/>
        <end position="96"/>
    </location>
</feature>
<dbReference type="AlphaFoldDB" id="W0DYI7"/>